<dbReference type="PANTHER" id="PTHR10606:SF49">
    <property type="entry name" value="6-PHOSPHOFRUCTO-2-KINASE DOMAIN-CONTAINING PROTEIN"/>
    <property type="match status" value="1"/>
</dbReference>
<dbReference type="InterPro" id="IPR027417">
    <property type="entry name" value="P-loop_NTPase"/>
</dbReference>
<dbReference type="Proteomes" id="UP001165085">
    <property type="component" value="Unassembled WGS sequence"/>
</dbReference>
<dbReference type="SMART" id="SM00855">
    <property type="entry name" value="PGAM"/>
    <property type="match status" value="1"/>
</dbReference>
<dbReference type="InterPro" id="IPR013078">
    <property type="entry name" value="His_Pase_superF_clade-1"/>
</dbReference>
<dbReference type="PANTHER" id="PTHR10606">
    <property type="entry name" value="6-PHOSPHOFRUCTO-2-KINASE/FRUCTOSE-2,6-BISPHOSPHATASE"/>
    <property type="match status" value="1"/>
</dbReference>
<dbReference type="GO" id="GO:0003873">
    <property type="term" value="F:6-phosphofructo-2-kinase activity"/>
    <property type="evidence" value="ECO:0007669"/>
    <property type="project" value="InterPro"/>
</dbReference>
<feature type="domain" description="6-phosphofructo-2-kinase" evidence="4">
    <location>
        <begin position="73"/>
        <end position="293"/>
    </location>
</feature>
<dbReference type="Gene3D" id="3.40.50.1240">
    <property type="entry name" value="Phosphoglycerate mutase-like"/>
    <property type="match status" value="1"/>
</dbReference>
<feature type="region of interest" description="Disordered" evidence="3">
    <location>
        <begin position="315"/>
        <end position="334"/>
    </location>
</feature>
<dbReference type="InterPro" id="IPR029033">
    <property type="entry name" value="His_PPase_superfam"/>
</dbReference>
<evidence type="ECO:0000256" key="1">
    <source>
        <dbReference type="ARBA" id="ARBA00022741"/>
    </source>
</evidence>
<keyword evidence="6" id="KW-1185">Reference proteome</keyword>
<dbReference type="EMBL" id="BRXY01000260">
    <property type="protein sequence ID" value="GMH81713.1"/>
    <property type="molecule type" value="Genomic_DNA"/>
</dbReference>
<keyword evidence="1" id="KW-0547">Nucleotide-binding</keyword>
<organism evidence="5 6">
    <name type="scientific">Triparma strigata</name>
    <dbReference type="NCBI Taxonomy" id="1606541"/>
    <lineage>
        <taxon>Eukaryota</taxon>
        <taxon>Sar</taxon>
        <taxon>Stramenopiles</taxon>
        <taxon>Ochrophyta</taxon>
        <taxon>Bolidophyceae</taxon>
        <taxon>Parmales</taxon>
        <taxon>Triparmaceae</taxon>
        <taxon>Triparma</taxon>
    </lineage>
</organism>
<comment type="caution">
    <text evidence="5">The sequence shown here is derived from an EMBL/GenBank/DDBJ whole genome shotgun (WGS) entry which is preliminary data.</text>
</comment>
<reference evidence="6" key="1">
    <citation type="journal article" date="2023" name="Commun. Biol.">
        <title>Genome analysis of Parmales, the sister group of diatoms, reveals the evolutionary specialization of diatoms from phago-mixotrophs to photoautotrophs.</title>
        <authorList>
            <person name="Ban H."/>
            <person name="Sato S."/>
            <person name="Yoshikawa S."/>
            <person name="Yamada K."/>
            <person name="Nakamura Y."/>
            <person name="Ichinomiya M."/>
            <person name="Sato N."/>
            <person name="Blanc-Mathieu R."/>
            <person name="Endo H."/>
            <person name="Kuwata A."/>
            <person name="Ogata H."/>
        </authorList>
    </citation>
    <scope>NUCLEOTIDE SEQUENCE [LARGE SCALE GENOMIC DNA]</scope>
    <source>
        <strain evidence="6">NIES 3701</strain>
    </source>
</reference>
<dbReference type="Pfam" id="PF01591">
    <property type="entry name" value="6PF2K"/>
    <property type="match status" value="1"/>
</dbReference>
<dbReference type="PIRSF" id="PIRSF000709">
    <property type="entry name" value="6PFK_2-Ptase"/>
    <property type="match status" value="1"/>
</dbReference>
<dbReference type="SUPFAM" id="SSF52540">
    <property type="entry name" value="P-loop containing nucleoside triphosphate hydrolases"/>
    <property type="match status" value="1"/>
</dbReference>
<evidence type="ECO:0000313" key="5">
    <source>
        <dbReference type="EMBL" id="GMH81713.1"/>
    </source>
</evidence>
<dbReference type="PRINTS" id="PR00991">
    <property type="entry name" value="6PFRUCTKNASE"/>
</dbReference>
<dbReference type="Pfam" id="PF00300">
    <property type="entry name" value="His_Phos_1"/>
    <property type="match status" value="1"/>
</dbReference>
<dbReference type="Gene3D" id="3.40.50.300">
    <property type="entry name" value="P-loop containing nucleotide triphosphate hydrolases"/>
    <property type="match status" value="1"/>
</dbReference>
<name>A0A9W7B7C6_9STRA</name>
<evidence type="ECO:0000256" key="2">
    <source>
        <dbReference type="ARBA" id="ARBA00022840"/>
    </source>
</evidence>
<sequence length="581" mass="64757">MNVPHSIAPPSPPRNIPFLTMSRSLEEEGDFPPEKPLTTTPPSLYYLGSQAPSSLPSVPAVLQNLKKREALTVSASRLCIVLVGLPGRGKSFIGRKLANYLNWKGHRCKVFNVGKYRREVAGSATADFFKGSSASGSSVREQVAQAALKDMFEWLEEPVVNMEKEDDYKDVMDSVAIFDATNSTVKRREMILNQCASRRFGVGVVFVESICDQPDLLEENFRQKIKISPDFADMPFEEALIDLKARVKNYESVYETIDDDTCSYIKVYNLSAKIMANQIFGRMSKTIIPCLMAWNIGSRPIWLCRAGETDGGVGGKTGKGTFGSRRTQDANLSDRGKELRDKLATFVHDKARTFHENQSYTPGMGSEKLHDEGEFHGVRLGSGLPVDTRGEKGACKIMCSTMPRAYQTAALDEDWRVEQFSSLNPLDKGDFTGLEMEEIKEVDPEWYAQLRKDPFQTRFPGGESYYDLIQRLESCLIDMEQQVAPVLIVSHVSVLQCLVAYFRGSPVQECTSIAFPMDTLVEMVPVQGGSWKENRYSMLPRSRVNSKEPLPKSPKSPTGSISEEGGEVEEGNTTHPIWGDS</sequence>
<accession>A0A9W7B7C6</accession>
<dbReference type="AlphaFoldDB" id="A0A9W7B7C6"/>
<evidence type="ECO:0000259" key="4">
    <source>
        <dbReference type="Pfam" id="PF01591"/>
    </source>
</evidence>
<evidence type="ECO:0000313" key="6">
    <source>
        <dbReference type="Proteomes" id="UP001165085"/>
    </source>
</evidence>
<dbReference type="GO" id="GO:0006003">
    <property type="term" value="P:fructose 2,6-bisphosphate metabolic process"/>
    <property type="evidence" value="ECO:0007669"/>
    <property type="project" value="InterPro"/>
</dbReference>
<dbReference type="SUPFAM" id="SSF53254">
    <property type="entry name" value="Phosphoglycerate mutase-like"/>
    <property type="match status" value="1"/>
</dbReference>
<proteinExistence type="predicted"/>
<keyword evidence="2" id="KW-0067">ATP-binding</keyword>
<dbReference type="GO" id="GO:0004331">
    <property type="term" value="F:fructose-2,6-bisphosphate 2-phosphatase activity"/>
    <property type="evidence" value="ECO:0007669"/>
    <property type="project" value="TreeGrafter"/>
</dbReference>
<evidence type="ECO:0000256" key="3">
    <source>
        <dbReference type="SAM" id="MobiDB-lite"/>
    </source>
</evidence>
<dbReference type="InterPro" id="IPR013079">
    <property type="entry name" value="6Phosfructo_kin"/>
</dbReference>
<dbReference type="FunFam" id="3.40.50.300:FF:000644">
    <property type="entry name" value="GpmB, Fructose-2,6-bisphosphatase"/>
    <property type="match status" value="1"/>
</dbReference>
<gene>
    <name evidence="5" type="ORF">TrST_g11951</name>
</gene>
<dbReference type="GO" id="GO:0005524">
    <property type="term" value="F:ATP binding"/>
    <property type="evidence" value="ECO:0007669"/>
    <property type="project" value="UniProtKB-KW"/>
</dbReference>
<dbReference type="OrthoDB" id="267323at2759"/>
<protein>
    <recommendedName>
        <fullName evidence="4">6-phosphofructo-2-kinase domain-containing protein</fullName>
    </recommendedName>
</protein>
<feature type="region of interest" description="Disordered" evidence="3">
    <location>
        <begin position="542"/>
        <end position="581"/>
    </location>
</feature>
<dbReference type="InterPro" id="IPR003094">
    <property type="entry name" value="6Pfruct_kin"/>
</dbReference>
<dbReference type="GO" id="GO:0006000">
    <property type="term" value="P:fructose metabolic process"/>
    <property type="evidence" value="ECO:0007669"/>
    <property type="project" value="InterPro"/>
</dbReference>
<dbReference type="GO" id="GO:0005829">
    <property type="term" value="C:cytosol"/>
    <property type="evidence" value="ECO:0007669"/>
    <property type="project" value="TreeGrafter"/>
</dbReference>